<keyword evidence="7" id="KW-0521">NADP</keyword>
<dbReference type="EMBL" id="ML213503">
    <property type="protein sequence ID" value="TFK57320.1"/>
    <property type="molecule type" value="Genomic_DNA"/>
</dbReference>
<proteinExistence type="inferred from homology"/>
<dbReference type="Pfam" id="PF08240">
    <property type="entry name" value="ADH_N"/>
    <property type="match status" value="1"/>
</dbReference>
<evidence type="ECO:0000256" key="4">
    <source>
        <dbReference type="ARBA" id="ARBA00022553"/>
    </source>
</evidence>
<organism evidence="13 14">
    <name type="scientific">Heliocybe sulcata</name>
    <dbReference type="NCBI Taxonomy" id="5364"/>
    <lineage>
        <taxon>Eukaryota</taxon>
        <taxon>Fungi</taxon>
        <taxon>Dikarya</taxon>
        <taxon>Basidiomycota</taxon>
        <taxon>Agaricomycotina</taxon>
        <taxon>Agaricomycetes</taxon>
        <taxon>Gloeophyllales</taxon>
        <taxon>Gloeophyllaceae</taxon>
        <taxon>Heliocybe</taxon>
    </lineage>
</organism>
<dbReference type="InterPro" id="IPR011032">
    <property type="entry name" value="GroES-like_sf"/>
</dbReference>
<dbReference type="InterPro" id="IPR036291">
    <property type="entry name" value="NAD(P)-bd_dom_sf"/>
</dbReference>
<dbReference type="PANTHER" id="PTHR42683">
    <property type="entry name" value="ALDEHYDE REDUCTASE"/>
    <property type="match status" value="1"/>
</dbReference>
<dbReference type="SMART" id="SM00829">
    <property type="entry name" value="PKS_ER"/>
    <property type="match status" value="1"/>
</dbReference>
<evidence type="ECO:0000256" key="9">
    <source>
        <dbReference type="ARBA" id="ARBA00024074"/>
    </source>
</evidence>
<comment type="cofactor">
    <cofactor evidence="1 11">
        <name>Zn(2+)</name>
        <dbReference type="ChEBI" id="CHEBI:29105"/>
    </cofactor>
</comment>
<dbReference type="InterPro" id="IPR013149">
    <property type="entry name" value="ADH-like_C"/>
</dbReference>
<keyword evidence="6 11" id="KW-0862">Zinc</keyword>
<keyword evidence="8" id="KW-0560">Oxidoreductase</keyword>
<dbReference type="PROSITE" id="PS00059">
    <property type="entry name" value="ADH_ZINC"/>
    <property type="match status" value="1"/>
</dbReference>
<dbReference type="OrthoDB" id="1879366at2759"/>
<dbReference type="CDD" id="cd05283">
    <property type="entry name" value="CAD1"/>
    <property type="match status" value="1"/>
</dbReference>
<name>A0A5C3NJB0_9AGAM</name>
<dbReference type="Gene3D" id="3.40.50.720">
    <property type="entry name" value="NAD(P)-binding Rossmann-like Domain"/>
    <property type="match status" value="1"/>
</dbReference>
<dbReference type="InterPro" id="IPR002328">
    <property type="entry name" value="ADH_Zn_CS"/>
</dbReference>
<dbReference type="InterPro" id="IPR013154">
    <property type="entry name" value="ADH-like_N"/>
</dbReference>
<dbReference type="STRING" id="5364.A0A5C3NJB0"/>
<dbReference type="SUPFAM" id="SSF51735">
    <property type="entry name" value="NAD(P)-binding Rossmann-fold domains"/>
    <property type="match status" value="1"/>
</dbReference>
<reference evidence="13 14" key="1">
    <citation type="journal article" date="2019" name="Nat. Ecol. Evol.">
        <title>Megaphylogeny resolves global patterns of mushroom evolution.</title>
        <authorList>
            <person name="Varga T."/>
            <person name="Krizsan K."/>
            <person name="Foldi C."/>
            <person name="Dima B."/>
            <person name="Sanchez-Garcia M."/>
            <person name="Sanchez-Ramirez S."/>
            <person name="Szollosi G.J."/>
            <person name="Szarkandi J.G."/>
            <person name="Papp V."/>
            <person name="Albert L."/>
            <person name="Andreopoulos W."/>
            <person name="Angelini C."/>
            <person name="Antonin V."/>
            <person name="Barry K.W."/>
            <person name="Bougher N.L."/>
            <person name="Buchanan P."/>
            <person name="Buyck B."/>
            <person name="Bense V."/>
            <person name="Catcheside P."/>
            <person name="Chovatia M."/>
            <person name="Cooper J."/>
            <person name="Damon W."/>
            <person name="Desjardin D."/>
            <person name="Finy P."/>
            <person name="Geml J."/>
            <person name="Haridas S."/>
            <person name="Hughes K."/>
            <person name="Justo A."/>
            <person name="Karasinski D."/>
            <person name="Kautmanova I."/>
            <person name="Kiss B."/>
            <person name="Kocsube S."/>
            <person name="Kotiranta H."/>
            <person name="LaButti K.M."/>
            <person name="Lechner B.E."/>
            <person name="Liimatainen K."/>
            <person name="Lipzen A."/>
            <person name="Lukacs Z."/>
            <person name="Mihaltcheva S."/>
            <person name="Morgado L.N."/>
            <person name="Niskanen T."/>
            <person name="Noordeloos M.E."/>
            <person name="Ohm R.A."/>
            <person name="Ortiz-Santana B."/>
            <person name="Ovrebo C."/>
            <person name="Racz N."/>
            <person name="Riley R."/>
            <person name="Savchenko A."/>
            <person name="Shiryaev A."/>
            <person name="Soop K."/>
            <person name="Spirin V."/>
            <person name="Szebenyi C."/>
            <person name="Tomsovsky M."/>
            <person name="Tulloss R.E."/>
            <person name="Uehling J."/>
            <person name="Grigoriev I.V."/>
            <person name="Vagvolgyi C."/>
            <person name="Papp T."/>
            <person name="Martin F.M."/>
            <person name="Miettinen O."/>
            <person name="Hibbett D.S."/>
            <person name="Nagy L.G."/>
        </authorList>
    </citation>
    <scope>NUCLEOTIDE SEQUENCE [LARGE SCALE GENOMIC DNA]</scope>
    <source>
        <strain evidence="13 14">OMC1185</strain>
    </source>
</reference>
<evidence type="ECO:0000256" key="5">
    <source>
        <dbReference type="ARBA" id="ARBA00022723"/>
    </source>
</evidence>
<dbReference type="InterPro" id="IPR047109">
    <property type="entry name" value="CAD-like"/>
</dbReference>
<dbReference type="Gene3D" id="3.90.180.10">
    <property type="entry name" value="Medium-chain alcohol dehydrogenases, catalytic domain"/>
    <property type="match status" value="1"/>
</dbReference>
<evidence type="ECO:0000256" key="2">
    <source>
        <dbReference type="ARBA" id="ARBA00008072"/>
    </source>
</evidence>
<comment type="catalytic activity">
    <reaction evidence="10">
        <text>a primary alcohol + NADP(+) = an aldehyde + NADPH + H(+)</text>
        <dbReference type="Rhea" id="RHEA:15937"/>
        <dbReference type="ChEBI" id="CHEBI:15378"/>
        <dbReference type="ChEBI" id="CHEBI:15734"/>
        <dbReference type="ChEBI" id="CHEBI:17478"/>
        <dbReference type="ChEBI" id="CHEBI:57783"/>
        <dbReference type="ChEBI" id="CHEBI:58349"/>
        <dbReference type="EC" id="1.1.1.2"/>
    </reaction>
    <physiologicalReaction direction="left-to-right" evidence="10">
        <dbReference type="Rhea" id="RHEA:15938"/>
    </physiologicalReaction>
    <physiologicalReaction direction="right-to-left" evidence="10">
        <dbReference type="Rhea" id="RHEA:15939"/>
    </physiologicalReaction>
</comment>
<evidence type="ECO:0000256" key="1">
    <source>
        <dbReference type="ARBA" id="ARBA00001947"/>
    </source>
</evidence>
<comment type="subunit">
    <text evidence="3">Homodimer.</text>
</comment>
<dbReference type="InterPro" id="IPR020843">
    <property type="entry name" value="ER"/>
</dbReference>
<dbReference type="AlphaFoldDB" id="A0A5C3NJB0"/>
<evidence type="ECO:0000256" key="11">
    <source>
        <dbReference type="RuleBase" id="RU361277"/>
    </source>
</evidence>
<accession>A0A5C3NJB0</accession>
<dbReference type="Pfam" id="PF00107">
    <property type="entry name" value="ADH_zinc_N"/>
    <property type="match status" value="1"/>
</dbReference>
<feature type="domain" description="Enoyl reductase (ER)" evidence="12">
    <location>
        <begin position="15"/>
        <end position="347"/>
    </location>
</feature>
<dbReference type="InterPro" id="IPR029752">
    <property type="entry name" value="D-isomer_DH_CS1"/>
</dbReference>
<dbReference type="PROSITE" id="PS00065">
    <property type="entry name" value="D_2_HYDROXYACID_DH_1"/>
    <property type="match status" value="1"/>
</dbReference>
<evidence type="ECO:0000256" key="6">
    <source>
        <dbReference type="ARBA" id="ARBA00022833"/>
    </source>
</evidence>
<dbReference type="FunFam" id="3.40.50.720:FF:000158">
    <property type="entry name" value="Zinc-binding alcohol dehydrogenase"/>
    <property type="match status" value="1"/>
</dbReference>
<evidence type="ECO:0000256" key="3">
    <source>
        <dbReference type="ARBA" id="ARBA00011738"/>
    </source>
</evidence>
<dbReference type="SUPFAM" id="SSF50129">
    <property type="entry name" value="GroES-like"/>
    <property type="match status" value="1"/>
</dbReference>
<sequence>MSQVEFKGYAITDANLWTQFNLIEYQPKTFDDNDVELRIAYCGVCGSDVHTITQGWGQIPTPLVVGHEITGQVTRVGANVKEFKVGDRVGVGAQIGSCYKCRACKEDQENYCPSMIDTYNAHYPDGVFAQGGYSTAIRANQQFVFAIPENLPLRYAASMLCAGLTVFSPLKRHGCGPGKKVGIVGIGGLGHYALLFAKAMGAEVYAFTHSNRKMDDIKKMGADHIIVTGNNPDFAKPLQMQLDLIVCALDVGKGMPLKDYLSMLWVHGKFVMVGLPDEPLPEMKAFDFLTGAFLGGSHIGNKKEALEMLQLAADKGIKPWIEEMPMSKAGEAVQRVKNGDVRYRFVLKQDISPIDID</sequence>
<evidence type="ECO:0000256" key="7">
    <source>
        <dbReference type="ARBA" id="ARBA00022857"/>
    </source>
</evidence>
<keyword evidence="14" id="KW-1185">Reference proteome</keyword>
<protein>
    <recommendedName>
        <fullName evidence="9">alcohol dehydrogenase (NADP(+))</fullName>
        <ecNumber evidence="9">1.1.1.2</ecNumber>
    </recommendedName>
</protein>
<dbReference type="GO" id="GO:0008270">
    <property type="term" value="F:zinc ion binding"/>
    <property type="evidence" value="ECO:0007669"/>
    <property type="project" value="InterPro"/>
</dbReference>
<evidence type="ECO:0000313" key="14">
    <source>
        <dbReference type="Proteomes" id="UP000305948"/>
    </source>
</evidence>
<dbReference type="GO" id="GO:0008106">
    <property type="term" value="F:alcohol dehydrogenase (NADP+) activity"/>
    <property type="evidence" value="ECO:0007669"/>
    <property type="project" value="UniProtKB-EC"/>
</dbReference>
<comment type="similarity">
    <text evidence="2 11">Belongs to the zinc-containing alcohol dehydrogenase family.</text>
</comment>
<dbReference type="Proteomes" id="UP000305948">
    <property type="component" value="Unassembled WGS sequence"/>
</dbReference>
<keyword evidence="4" id="KW-0597">Phosphoprotein</keyword>
<gene>
    <name evidence="13" type="ORF">OE88DRAFT_1650983</name>
</gene>
<evidence type="ECO:0000256" key="10">
    <source>
        <dbReference type="ARBA" id="ARBA00050997"/>
    </source>
</evidence>
<evidence type="ECO:0000259" key="12">
    <source>
        <dbReference type="SMART" id="SM00829"/>
    </source>
</evidence>
<dbReference type="GO" id="GO:0006066">
    <property type="term" value="P:alcohol metabolic process"/>
    <property type="evidence" value="ECO:0007669"/>
    <property type="project" value="UniProtKB-ARBA"/>
</dbReference>
<evidence type="ECO:0000256" key="8">
    <source>
        <dbReference type="ARBA" id="ARBA00023002"/>
    </source>
</evidence>
<evidence type="ECO:0000313" key="13">
    <source>
        <dbReference type="EMBL" id="TFK57320.1"/>
    </source>
</evidence>
<dbReference type="EC" id="1.1.1.2" evidence="9"/>
<keyword evidence="5 11" id="KW-0479">Metal-binding</keyword>